<dbReference type="GO" id="GO:0005840">
    <property type="term" value="C:ribosome"/>
    <property type="evidence" value="ECO:0007669"/>
    <property type="project" value="UniProtKB-KW"/>
</dbReference>
<feature type="binding site" evidence="6">
    <location>
        <position position="173"/>
    </location>
    <ligand>
        <name>S-adenosyl-L-methionine</name>
        <dbReference type="ChEBI" id="CHEBI:59789"/>
    </ligand>
</feature>
<keyword evidence="3 6" id="KW-0489">Methyltransferase</keyword>
<dbReference type="Proteomes" id="UP000321157">
    <property type="component" value="Unassembled WGS sequence"/>
</dbReference>
<comment type="function">
    <text evidence="6">Methylates ribosomal protein L11.</text>
</comment>
<keyword evidence="8" id="KW-1185">Reference proteome</keyword>
<keyword evidence="2 6" id="KW-0963">Cytoplasm</keyword>
<dbReference type="InterPro" id="IPR029063">
    <property type="entry name" value="SAM-dependent_MTases_sf"/>
</dbReference>
<evidence type="ECO:0000313" key="8">
    <source>
        <dbReference type="Proteomes" id="UP000321157"/>
    </source>
</evidence>
<dbReference type="GO" id="GO:0005737">
    <property type="term" value="C:cytoplasm"/>
    <property type="evidence" value="ECO:0007669"/>
    <property type="project" value="UniProtKB-SubCell"/>
</dbReference>
<evidence type="ECO:0000256" key="6">
    <source>
        <dbReference type="HAMAP-Rule" id="MF_00735"/>
    </source>
</evidence>
<evidence type="ECO:0000256" key="1">
    <source>
        <dbReference type="ARBA" id="ARBA00009741"/>
    </source>
</evidence>
<sequence>MNSKREDGIEAMNWSEISVHTTQEAIEAVSNILQEAGASGVVIEDSEVLRRDWQDQFGEIYELSANDYPSEGVIVKAYLLAGGHLERTVEEIKQAVHSLSSYGIEAGPGTVTLAEVQEEEWANAWKKYYKPVEVSERITITPTWENYTPKKENELIIELDPGMAFGTGTHPTTVMCIRALDDSIEGGERVIDVGCGTGVLSIAAAKLGAAAVHALDLDEVAVRSAQTNVELNGAIDRVTVAQNDLLKGIKGPFDIVVANILAEVIIRFVDDAAKVLKPGGLFITSGIITRKEEEVKRAMEQAGFRIKDSYYMHDMYEKEDGSRYTDTDTVAPPSIRERSQIESGWVCIVAERKSE</sequence>
<evidence type="ECO:0000256" key="2">
    <source>
        <dbReference type="ARBA" id="ARBA00022490"/>
    </source>
</evidence>
<dbReference type="Gene3D" id="3.40.50.150">
    <property type="entry name" value="Vaccinia Virus protein VP39"/>
    <property type="match status" value="1"/>
</dbReference>
<dbReference type="PANTHER" id="PTHR43648:SF1">
    <property type="entry name" value="ELECTRON TRANSFER FLAVOPROTEIN BETA SUBUNIT LYSINE METHYLTRANSFERASE"/>
    <property type="match status" value="1"/>
</dbReference>
<evidence type="ECO:0000256" key="5">
    <source>
        <dbReference type="ARBA" id="ARBA00022691"/>
    </source>
</evidence>
<keyword evidence="5 6" id="KW-0949">S-adenosyl-L-methionine</keyword>
<evidence type="ECO:0000256" key="4">
    <source>
        <dbReference type="ARBA" id="ARBA00022679"/>
    </source>
</evidence>
<comment type="caution">
    <text evidence="7">The sequence shown here is derived from an EMBL/GenBank/DDBJ whole genome shotgun (WGS) entry which is preliminary data.</text>
</comment>
<dbReference type="EMBL" id="BJXX01000035">
    <property type="protein sequence ID" value="GEN33281.1"/>
    <property type="molecule type" value="Genomic_DNA"/>
</dbReference>
<dbReference type="InterPro" id="IPR004498">
    <property type="entry name" value="Ribosomal_PrmA_MeTrfase"/>
</dbReference>
<dbReference type="EC" id="2.1.1.-" evidence="6"/>
<organism evidence="7 8">
    <name type="scientific">Aneurinibacillus danicus</name>
    <dbReference type="NCBI Taxonomy" id="267746"/>
    <lineage>
        <taxon>Bacteria</taxon>
        <taxon>Bacillati</taxon>
        <taxon>Bacillota</taxon>
        <taxon>Bacilli</taxon>
        <taxon>Bacillales</taxon>
        <taxon>Paenibacillaceae</taxon>
        <taxon>Aneurinibacillus group</taxon>
        <taxon>Aneurinibacillus</taxon>
    </lineage>
</organism>
<comment type="catalytic activity">
    <reaction evidence="6">
        <text>L-lysyl-[protein] + 3 S-adenosyl-L-methionine = N(6),N(6),N(6)-trimethyl-L-lysyl-[protein] + 3 S-adenosyl-L-homocysteine + 3 H(+)</text>
        <dbReference type="Rhea" id="RHEA:54192"/>
        <dbReference type="Rhea" id="RHEA-COMP:9752"/>
        <dbReference type="Rhea" id="RHEA-COMP:13826"/>
        <dbReference type="ChEBI" id="CHEBI:15378"/>
        <dbReference type="ChEBI" id="CHEBI:29969"/>
        <dbReference type="ChEBI" id="CHEBI:57856"/>
        <dbReference type="ChEBI" id="CHEBI:59789"/>
        <dbReference type="ChEBI" id="CHEBI:61961"/>
    </reaction>
</comment>
<proteinExistence type="inferred from homology"/>
<gene>
    <name evidence="7" type="primary">prmA_2</name>
    <name evidence="6" type="synonym">prmA</name>
    <name evidence="7" type="ORF">ADA01nite_07410</name>
</gene>
<dbReference type="PANTHER" id="PTHR43648">
    <property type="entry name" value="ELECTRON TRANSFER FLAVOPROTEIN BETA SUBUNIT LYSINE METHYLTRANSFERASE"/>
    <property type="match status" value="1"/>
</dbReference>
<name>A0A511V592_9BACL</name>
<dbReference type="GO" id="GO:0016279">
    <property type="term" value="F:protein-lysine N-methyltransferase activity"/>
    <property type="evidence" value="ECO:0007669"/>
    <property type="project" value="RHEA"/>
</dbReference>
<accession>A0A511V592</accession>
<dbReference type="SUPFAM" id="SSF53335">
    <property type="entry name" value="S-adenosyl-L-methionine-dependent methyltransferases"/>
    <property type="match status" value="1"/>
</dbReference>
<dbReference type="NCBIfam" id="TIGR00406">
    <property type="entry name" value="prmA"/>
    <property type="match status" value="1"/>
</dbReference>
<feature type="binding site" evidence="6">
    <location>
        <position position="194"/>
    </location>
    <ligand>
        <name>S-adenosyl-L-methionine</name>
        <dbReference type="ChEBI" id="CHEBI:59789"/>
    </ligand>
</feature>
<dbReference type="HAMAP" id="MF_00735">
    <property type="entry name" value="Methyltr_PrmA"/>
    <property type="match status" value="1"/>
</dbReference>
<keyword evidence="7" id="KW-0689">Ribosomal protein</keyword>
<dbReference type="InterPro" id="IPR050078">
    <property type="entry name" value="Ribosomal_L11_MeTrfase_PrmA"/>
</dbReference>
<comment type="similarity">
    <text evidence="1 6">Belongs to the methyltransferase superfamily. PrmA family.</text>
</comment>
<reference evidence="7 8" key="1">
    <citation type="submission" date="2019-07" db="EMBL/GenBank/DDBJ databases">
        <title>Whole genome shotgun sequence of Aneurinibacillus danicus NBRC 102444.</title>
        <authorList>
            <person name="Hosoyama A."/>
            <person name="Uohara A."/>
            <person name="Ohji S."/>
            <person name="Ichikawa N."/>
        </authorList>
    </citation>
    <scope>NUCLEOTIDE SEQUENCE [LARGE SCALE GENOMIC DNA]</scope>
    <source>
        <strain evidence="7 8">NBRC 102444</strain>
    </source>
</reference>
<dbReference type="Pfam" id="PF06325">
    <property type="entry name" value="PrmA"/>
    <property type="match status" value="1"/>
</dbReference>
<comment type="subcellular location">
    <subcellularLocation>
        <location evidence="6">Cytoplasm</location>
    </subcellularLocation>
</comment>
<dbReference type="CDD" id="cd02440">
    <property type="entry name" value="AdoMet_MTases"/>
    <property type="match status" value="1"/>
</dbReference>
<dbReference type="GO" id="GO:0032259">
    <property type="term" value="P:methylation"/>
    <property type="evidence" value="ECO:0007669"/>
    <property type="project" value="UniProtKB-KW"/>
</dbReference>
<keyword evidence="7" id="KW-0687">Ribonucleoprotein</keyword>
<dbReference type="AlphaFoldDB" id="A0A511V592"/>
<protein>
    <recommendedName>
        <fullName evidence="6">Ribosomal protein L11 methyltransferase</fullName>
        <shortName evidence="6">L11 Mtase</shortName>
        <ecNumber evidence="6">2.1.1.-</ecNumber>
    </recommendedName>
</protein>
<feature type="binding site" evidence="6">
    <location>
        <position position="259"/>
    </location>
    <ligand>
        <name>S-adenosyl-L-methionine</name>
        <dbReference type="ChEBI" id="CHEBI:59789"/>
    </ligand>
</feature>
<keyword evidence="4 6" id="KW-0808">Transferase</keyword>
<feature type="binding site" evidence="6">
    <location>
        <position position="216"/>
    </location>
    <ligand>
        <name>S-adenosyl-L-methionine</name>
        <dbReference type="ChEBI" id="CHEBI:59789"/>
    </ligand>
</feature>
<evidence type="ECO:0000256" key="3">
    <source>
        <dbReference type="ARBA" id="ARBA00022603"/>
    </source>
</evidence>
<evidence type="ECO:0000313" key="7">
    <source>
        <dbReference type="EMBL" id="GEN33281.1"/>
    </source>
</evidence>